<feature type="compositionally biased region" description="Polar residues" evidence="1">
    <location>
        <begin position="15"/>
        <end position="31"/>
    </location>
</feature>
<sequence>MRRQAQREARSAESWNTWKRNIRNNSLNAPSRNDLEQQAVGGGKNRLRSVQTEPRKRDYRYRYQHSKRRRCHRSRQL</sequence>
<feature type="region of interest" description="Disordered" evidence="1">
    <location>
        <begin position="1"/>
        <end position="77"/>
    </location>
</feature>
<dbReference type="EMBL" id="UIGY01000028">
    <property type="protein sequence ID" value="SUZ08705.1"/>
    <property type="molecule type" value="Genomic_DNA"/>
</dbReference>
<evidence type="ECO:0000313" key="2">
    <source>
        <dbReference type="EMBL" id="SUZ08705.1"/>
    </source>
</evidence>
<evidence type="ECO:0000256" key="1">
    <source>
        <dbReference type="SAM" id="MobiDB-lite"/>
    </source>
</evidence>
<accession>A0A381L465</accession>
<protein>
    <submittedName>
        <fullName evidence="2">Bgt-487</fullName>
    </submittedName>
</protein>
<organism evidence="2">
    <name type="scientific">Blumeria graminis f. sp. tritici 96224</name>
    <dbReference type="NCBI Taxonomy" id="1268274"/>
    <lineage>
        <taxon>Eukaryota</taxon>
        <taxon>Fungi</taxon>
        <taxon>Dikarya</taxon>
        <taxon>Ascomycota</taxon>
        <taxon>Pezizomycotina</taxon>
        <taxon>Leotiomycetes</taxon>
        <taxon>Erysiphales</taxon>
        <taxon>Erysiphaceae</taxon>
        <taxon>Blumeria</taxon>
    </lineage>
</organism>
<gene>
    <name evidence="2" type="ORF">BGT96224V2_LOCUS1896</name>
</gene>
<dbReference type="AlphaFoldDB" id="A0A381L465"/>
<feature type="compositionally biased region" description="Basic and acidic residues" evidence="1">
    <location>
        <begin position="1"/>
        <end position="11"/>
    </location>
</feature>
<name>A0A381L465_BLUGR</name>
<reference evidence="2" key="1">
    <citation type="submission" date="2018-07" db="EMBL/GenBank/DDBJ databases">
        <authorList>
            <person name="Quirk P.G."/>
            <person name="Krulwich T.A."/>
        </authorList>
    </citation>
    <scope>NUCLEOTIDE SEQUENCE</scope>
    <source>
        <strain evidence="2">96224</strain>
    </source>
</reference>
<proteinExistence type="predicted"/>
<feature type="compositionally biased region" description="Basic residues" evidence="1">
    <location>
        <begin position="57"/>
        <end position="77"/>
    </location>
</feature>